<feature type="region of interest" description="Disordered" evidence="5">
    <location>
        <begin position="172"/>
        <end position="337"/>
    </location>
</feature>
<dbReference type="PANTHER" id="PTHR10270">
    <property type="entry name" value="SOX TRANSCRIPTION FACTOR"/>
    <property type="match status" value="1"/>
</dbReference>
<evidence type="ECO:0000256" key="2">
    <source>
        <dbReference type="ARBA" id="ARBA00023125"/>
    </source>
</evidence>
<dbReference type="Proteomes" id="UP000308133">
    <property type="component" value="Unassembled WGS sequence"/>
</dbReference>
<organism evidence="7 8">
    <name type="scientific">Elsinoe australis</name>
    <dbReference type="NCBI Taxonomy" id="40998"/>
    <lineage>
        <taxon>Eukaryota</taxon>
        <taxon>Fungi</taxon>
        <taxon>Dikarya</taxon>
        <taxon>Ascomycota</taxon>
        <taxon>Pezizomycotina</taxon>
        <taxon>Dothideomycetes</taxon>
        <taxon>Dothideomycetidae</taxon>
        <taxon>Myriangiales</taxon>
        <taxon>Elsinoaceae</taxon>
        <taxon>Elsinoe</taxon>
    </lineage>
</organism>
<dbReference type="AlphaFoldDB" id="A0A4U7AZP3"/>
<protein>
    <submittedName>
        <fullName evidence="7">HMG (High mobility group) box-containing protein</fullName>
    </submittedName>
</protein>
<feature type="region of interest" description="Disordered" evidence="5">
    <location>
        <begin position="512"/>
        <end position="548"/>
    </location>
</feature>
<dbReference type="CDD" id="cd01389">
    <property type="entry name" value="HMG-box_ROX1-like"/>
    <property type="match status" value="1"/>
</dbReference>
<keyword evidence="2 4" id="KW-0238">DNA-binding</keyword>
<dbReference type="PANTHER" id="PTHR10270:SF161">
    <property type="entry name" value="SEX-DETERMINING REGION Y PROTEIN"/>
    <property type="match status" value="1"/>
</dbReference>
<accession>A0A4U7AZP3</accession>
<dbReference type="GO" id="GO:0030154">
    <property type="term" value="P:cell differentiation"/>
    <property type="evidence" value="ECO:0007669"/>
    <property type="project" value="TreeGrafter"/>
</dbReference>
<dbReference type="SMART" id="SM00398">
    <property type="entry name" value="HMG"/>
    <property type="match status" value="1"/>
</dbReference>
<dbReference type="Gene3D" id="1.10.30.10">
    <property type="entry name" value="High mobility group box domain"/>
    <property type="match status" value="1"/>
</dbReference>
<sequence length="666" mass="73352">MSAPLQSMNSPHTPTRTIGSDEQSPSSSPRKRSVDQIEEMEQTALSSPRSTVEASPYPCLCQPEPKIPRPRNAFILYRQHHNASVIARYPHLSNPEISKVIGELWRGESEEEKSRWKSFAEEDKMQHAQKYPSYRYQPKRSNKGSHGSEGSPGPWTDIQTCTKCNGRKVAPPLPSAHINQRPQDEVIVPEHSTVLPRRSNTITLPPPKPSTSTTPSTRYLPMHDLSLTSPSSARYSHYPAEQYAHGTPHPDHYPQSPKRRRISPHTHASTPQRQTFAFPPNPYPNSPQTGRLPALQQQSQQHDRRVSLPPASNLLASTAPGMPPPSRTPLTQHQFQRLQHQDHQRRLLARRTPPRPDLSLNLPPLHTAVPPSPATSTVPGSAALRTFTAAHQAQLSVGSAGSRGGLSSGGTLVNASNSLALVRHKIGTLQQLLQPCVTGGKAKRGAIVAVEGDSPSAARELADWLGETMGSTGDVTVVDGPRVPEKEVRVEELLRTVSRWHERGREMVGMVQGEDHEEEGKVTGVEDKARERKDSKSSGGSEMEVDLPEKEERKKLLVLRGYVLTATNLFAARIPLTGNYDPKGHWEWTACMWRGIVAPDVIIYVKDVDGKDGGDLTGCEVSDDGRLMVVRRCKGEAEKTGVEGVQAGALRRLGFEVGEWLRDFSG</sequence>
<feature type="DNA-binding region" description="HMG box" evidence="4">
    <location>
        <begin position="67"/>
        <end position="135"/>
    </location>
</feature>
<evidence type="ECO:0000256" key="5">
    <source>
        <dbReference type="SAM" id="MobiDB-lite"/>
    </source>
</evidence>
<feature type="region of interest" description="Disordered" evidence="5">
    <location>
        <begin position="117"/>
        <end position="156"/>
    </location>
</feature>
<dbReference type="GO" id="GO:0000122">
    <property type="term" value="P:negative regulation of transcription by RNA polymerase II"/>
    <property type="evidence" value="ECO:0007669"/>
    <property type="project" value="TreeGrafter"/>
</dbReference>
<evidence type="ECO:0000313" key="8">
    <source>
        <dbReference type="Proteomes" id="UP000308133"/>
    </source>
</evidence>
<name>A0A4U7AZP3_9PEZI</name>
<dbReference type="FunFam" id="1.10.30.10:FF:000041">
    <property type="entry name" value="HMG box family protein"/>
    <property type="match status" value="1"/>
</dbReference>
<proteinExistence type="predicted"/>
<dbReference type="GO" id="GO:0000978">
    <property type="term" value="F:RNA polymerase II cis-regulatory region sequence-specific DNA binding"/>
    <property type="evidence" value="ECO:0007669"/>
    <property type="project" value="TreeGrafter"/>
</dbReference>
<dbReference type="InterPro" id="IPR050140">
    <property type="entry name" value="SRY-related_HMG-box_TF-like"/>
</dbReference>
<dbReference type="PROSITE" id="PS50118">
    <property type="entry name" value="HMG_BOX_2"/>
    <property type="match status" value="1"/>
</dbReference>
<feature type="compositionally biased region" description="Polar residues" evidence="5">
    <location>
        <begin position="43"/>
        <end position="53"/>
    </location>
</feature>
<dbReference type="GO" id="GO:0005634">
    <property type="term" value="C:nucleus"/>
    <property type="evidence" value="ECO:0007669"/>
    <property type="project" value="UniProtKB-UniRule"/>
</dbReference>
<evidence type="ECO:0000256" key="3">
    <source>
        <dbReference type="ARBA" id="ARBA00023163"/>
    </source>
</evidence>
<dbReference type="Pfam" id="PF00505">
    <property type="entry name" value="HMG_box"/>
    <property type="match status" value="1"/>
</dbReference>
<feature type="compositionally biased region" description="Basic and acidic residues" evidence="5">
    <location>
        <begin position="518"/>
        <end position="536"/>
    </location>
</feature>
<feature type="compositionally biased region" description="Polar residues" evidence="5">
    <location>
        <begin position="1"/>
        <end position="28"/>
    </location>
</feature>
<evidence type="ECO:0000259" key="6">
    <source>
        <dbReference type="PROSITE" id="PS50118"/>
    </source>
</evidence>
<dbReference type="InterPro" id="IPR036910">
    <property type="entry name" value="HMG_box_dom_sf"/>
</dbReference>
<dbReference type="EMBL" id="PTQR01000043">
    <property type="protein sequence ID" value="TKX24268.1"/>
    <property type="molecule type" value="Genomic_DNA"/>
</dbReference>
<evidence type="ECO:0000313" key="7">
    <source>
        <dbReference type="EMBL" id="TKX24268.1"/>
    </source>
</evidence>
<dbReference type="InterPro" id="IPR009071">
    <property type="entry name" value="HMG_box_dom"/>
</dbReference>
<evidence type="ECO:0000256" key="1">
    <source>
        <dbReference type="ARBA" id="ARBA00023015"/>
    </source>
</evidence>
<feature type="compositionally biased region" description="Polar residues" evidence="5">
    <location>
        <begin position="266"/>
        <end position="275"/>
    </location>
</feature>
<keyword evidence="1" id="KW-0805">Transcription regulation</keyword>
<keyword evidence="4" id="KW-0539">Nucleus</keyword>
<dbReference type="SUPFAM" id="SSF47095">
    <property type="entry name" value="HMG-box"/>
    <property type="match status" value="1"/>
</dbReference>
<reference evidence="7 8" key="1">
    <citation type="submission" date="2018-02" db="EMBL/GenBank/DDBJ databases">
        <title>Draft genome sequences of Elsinoe sp., causing black scab on jojoba.</title>
        <authorList>
            <person name="Stodart B."/>
            <person name="Jeffress S."/>
            <person name="Ash G."/>
            <person name="Arun Chinnappa K."/>
        </authorList>
    </citation>
    <scope>NUCLEOTIDE SEQUENCE [LARGE SCALE GENOMIC DNA]</scope>
    <source>
        <strain evidence="7 8">Hillstone_2</strain>
    </source>
</reference>
<keyword evidence="3" id="KW-0804">Transcription</keyword>
<feature type="region of interest" description="Disordered" evidence="5">
    <location>
        <begin position="1"/>
        <end position="59"/>
    </location>
</feature>
<comment type="caution">
    <text evidence="7">The sequence shown here is derived from an EMBL/GenBank/DDBJ whole genome shotgun (WGS) entry which is preliminary data.</text>
</comment>
<dbReference type="GO" id="GO:0001228">
    <property type="term" value="F:DNA-binding transcription activator activity, RNA polymerase II-specific"/>
    <property type="evidence" value="ECO:0007669"/>
    <property type="project" value="TreeGrafter"/>
</dbReference>
<gene>
    <name evidence="7" type="ORF">C1H76_3510</name>
</gene>
<feature type="region of interest" description="Disordered" evidence="5">
    <location>
        <begin position="353"/>
        <end position="378"/>
    </location>
</feature>
<feature type="domain" description="HMG box" evidence="6">
    <location>
        <begin position="67"/>
        <end position="135"/>
    </location>
</feature>
<feature type="compositionally biased region" description="Basic and acidic residues" evidence="5">
    <location>
        <begin position="117"/>
        <end position="126"/>
    </location>
</feature>
<evidence type="ECO:0000256" key="4">
    <source>
        <dbReference type="PROSITE-ProRule" id="PRU00267"/>
    </source>
</evidence>